<proteinExistence type="predicted"/>
<dbReference type="RefSeq" id="WP_129976174.1">
    <property type="nucleotide sequence ID" value="NZ_JBKUVO010000004.1"/>
</dbReference>
<comment type="caution">
    <text evidence="2">The sequence shown here is derived from an EMBL/GenBank/DDBJ whole genome shotgun (WGS) entry which is preliminary data.</text>
</comment>
<gene>
    <name evidence="2" type="ORF">GT718_16495</name>
</gene>
<keyword evidence="3" id="KW-1185">Reference proteome</keyword>
<dbReference type="InterPro" id="IPR052159">
    <property type="entry name" value="Competence_DNA_uptake"/>
</dbReference>
<evidence type="ECO:0000259" key="1">
    <source>
        <dbReference type="Pfam" id="PF00753"/>
    </source>
</evidence>
<evidence type="ECO:0000313" key="2">
    <source>
        <dbReference type="EMBL" id="MZL78898.1"/>
    </source>
</evidence>
<reference evidence="2 3" key="1">
    <citation type="journal article" date="2019" name="Nat. Med.">
        <title>A library of human gut bacterial isolates paired with longitudinal multiomics data enables mechanistic microbiome research.</title>
        <authorList>
            <person name="Poyet M."/>
            <person name="Groussin M."/>
            <person name="Gibbons S.M."/>
            <person name="Avila-Pacheco J."/>
            <person name="Jiang X."/>
            <person name="Kearney S.M."/>
            <person name="Perrotta A.R."/>
            <person name="Berdy B."/>
            <person name="Zhao S."/>
            <person name="Lieberman T.D."/>
            <person name="Swanson P.K."/>
            <person name="Smith M."/>
            <person name="Roesemann S."/>
            <person name="Alexander J.E."/>
            <person name="Rich S.A."/>
            <person name="Livny J."/>
            <person name="Vlamakis H."/>
            <person name="Clish C."/>
            <person name="Bullock K."/>
            <person name="Deik A."/>
            <person name="Scott J."/>
            <person name="Pierce K.A."/>
            <person name="Xavier R.J."/>
            <person name="Alm E.J."/>
        </authorList>
    </citation>
    <scope>NUCLEOTIDE SEQUENCE [LARGE SCALE GENOMIC DNA]</scope>
    <source>
        <strain evidence="2 3">BIOML-A1</strain>
    </source>
</reference>
<feature type="domain" description="Metallo-beta-lactamase" evidence="1">
    <location>
        <begin position="36"/>
        <end position="83"/>
    </location>
</feature>
<dbReference type="PANTHER" id="PTHR30619:SF1">
    <property type="entry name" value="RECOMBINATION PROTEIN 2"/>
    <property type="match status" value="1"/>
</dbReference>
<dbReference type="PANTHER" id="PTHR30619">
    <property type="entry name" value="DNA INTERNALIZATION/COMPETENCE PROTEIN COMEC/REC2"/>
    <property type="match status" value="1"/>
</dbReference>
<sequence>MYKQVFNKKVGVMVKIHMMKAQEGDFIWLSYGDMEKEHHLLIDGGVKDCRERYADVVRSISAKGESIEAIILTHIDCDHIAGACEGIAKVDAGILQRTVKKIIFNASKKIHKEILVSKNSGEYGVKEGIEFCKILKEKGIYDRIVERTIAGEIINLENGALLKVISPGEKQLEKLLDKWESYEKKQLSVGYSPNLEKVKQNLADLMRDKSGIDSSVNNASSIALLFEYQNIKGAFLGDAKPSICMEGMKEFDIKDVYPVDFVKLSHHGSIANTNLKLLKKLPTVNYLLSTNGHEKKVPSKVVIAKLLRNCQEENKPKIVLYCNYDWWESQYHNKYFTQKDRQLYIDTGVLKINLLGGEGTSVKDGLILYGK</sequence>
<accession>A0ABW9X7S5</accession>
<dbReference type="EMBL" id="WWVW01000047">
    <property type="protein sequence ID" value="MZL78898.1"/>
    <property type="molecule type" value="Genomic_DNA"/>
</dbReference>
<dbReference type="Proteomes" id="UP000452293">
    <property type="component" value="Unassembled WGS sequence"/>
</dbReference>
<organism evidence="2 3">
    <name type="scientific">Blautia massiliensis</name>
    <name type="common">ex Durand et al. 2017</name>
    <dbReference type="NCBI Taxonomy" id="1737424"/>
    <lineage>
        <taxon>Bacteria</taxon>
        <taxon>Bacillati</taxon>
        <taxon>Bacillota</taxon>
        <taxon>Clostridia</taxon>
        <taxon>Lachnospirales</taxon>
        <taxon>Lachnospiraceae</taxon>
        <taxon>Blautia</taxon>
    </lineage>
</organism>
<name>A0ABW9X7S5_9FIRM</name>
<dbReference type="InterPro" id="IPR036866">
    <property type="entry name" value="RibonucZ/Hydroxyglut_hydro"/>
</dbReference>
<protein>
    <submittedName>
        <fullName evidence="2">MBL fold metallo-hydrolase</fullName>
    </submittedName>
</protein>
<dbReference type="Gene3D" id="3.60.15.10">
    <property type="entry name" value="Ribonuclease Z/Hydroxyacylglutathione hydrolase-like"/>
    <property type="match status" value="1"/>
</dbReference>
<dbReference type="SUPFAM" id="SSF56281">
    <property type="entry name" value="Metallo-hydrolase/oxidoreductase"/>
    <property type="match status" value="1"/>
</dbReference>
<evidence type="ECO:0000313" key="3">
    <source>
        <dbReference type="Proteomes" id="UP000452293"/>
    </source>
</evidence>
<dbReference type="Pfam" id="PF00753">
    <property type="entry name" value="Lactamase_B"/>
    <property type="match status" value="1"/>
</dbReference>
<dbReference type="InterPro" id="IPR001279">
    <property type="entry name" value="Metallo-B-lactamas"/>
</dbReference>